<dbReference type="CDD" id="cd16936">
    <property type="entry name" value="HATPase_RsbW-like"/>
    <property type="match status" value="1"/>
</dbReference>
<feature type="domain" description="Histidine kinase/HSP90-like ATPase" evidence="2">
    <location>
        <begin position="18"/>
        <end position="120"/>
    </location>
</feature>
<keyword evidence="1" id="KW-0723">Serine/threonine-protein kinase</keyword>
<evidence type="ECO:0000313" key="3">
    <source>
        <dbReference type="EMBL" id="MDQ1027470.1"/>
    </source>
</evidence>
<dbReference type="Pfam" id="PF13581">
    <property type="entry name" value="HATPase_c_2"/>
    <property type="match status" value="1"/>
</dbReference>
<dbReference type="PANTHER" id="PTHR35526">
    <property type="entry name" value="ANTI-SIGMA-F FACTOR RSBW-RELATED"/>
    <property type="match status" value="1"/>
</dbReference>
<gene>
    <name evidence="3" type="ORF">QF035_005052</name>
</gene>
<dbReference type="SUPFAM" id="SSF55874">
    <property type="entry name" value="ATPase domain of HSP90 chaperone/DNA topoisomerase II/histidine kinase"/>
    <property type="match status" value="1"/>
</dbReference>
<keyword evidence="1" id="KW-0418">Kinase</keyword>
<dbReference type="RefSeq" id="WP_307522827.1">
    <property type="nucleotide sequence ID" value="NZ_JAUSZI010000002.1"/>
</dbReference>
<dbReference type="InterPro" id="IPR003594">
    <property type="entry name" value="HATPase_dom"/>
</dbReference>
<accession>A0ABU0SV88</accession>
<keyword evidence="4" id="KW-1185">Reference proteome</keyword>
<dbReference type="InterPro" id="IPR050267">
    <property type="entry name" value="Anti-sigma-factor_SerPK"/>
</dbReference>
<proteinExistence type="predicted"/>
<dbReference type="Proteomes" id="UP001230328">
    <property type="component" value="Unassembled WGS sequence"/>
</dbReference>
<dbReference type="EMBL" id="JAUSZI010000002">
    <property type="protein sequence ID" value="MDQ1027470.1"/>
    <property type="molecule type" value="Genomic_DNA"/>
</dbReference>
<sequence length="141" mass="15054">MATVSPSWAYTLQLPHDPRAPGIARATLRTVLAAHDLTRLVPTAELLAAELLANAHLHTNGPYALRLRAAESGRLWIGVWDSDPTVPRGFNAPGAVPPDTSENGRGLHLVRACADTWGAYALGGDRGGKLLWAECQCDGLR</sequence>
<evidence type="ECO:0000256" key="1">
    <source>
        <dbReference type="ARBA" id="ARBA00022527"/>
    </source>
</evidence>
<dbReference type="Gene3D" id="3.30.565.10">
    <property type="entry name" value="Histidine kinase-like ATPase, C-terminal domain"/>
    <property type="match status" value="1"/>
</dbReference>
<reference evidence="3 4" key="1">
    <citation type="submission" date="2023-07" db="EMBL/GenBank/DDBJ databases">
        <title>Comparative genomics of wheat-associated soil bacteria to identify genetic determinants of phenazine resistance.</title>
        <authorList>
            <person name="Mouncey N."/>
        </authorList>
    </citation>
    <scope>NUCLEOTIDE SEQUENCE [LARGE SCALE GENOMIC DNA]</scope>
    <source>
        <strain evidence="3 4">V2I4</strain>
    </source>
</reference>
<evidence type="ECO:0000313" key="4">
    <source>
        <dbReference type="Proteomes" id="UP001230328"/>
    </source>
</evidence>
<dbReference type="PANTHER" id="PTHR35526:SF3">
    <property type="entry name" value="ANTI-SIGMA-F FACTOR RSBW"/>
    <property type="match status" value="1"/>
</dbReference>
<evidence type="ECO:0000259" key="2">
    <source>
        <dbReference type="Pfam" id="PF13581"/>
    </source>
</evidence>
<organism evidence="3 4">
    <name type="scientific">Streptomyces umbrinus</name>
    <dbReference type="NCBI Taxonomy" id="67370"/>
    <lineage>
        <taxon>Bacteria</taxon>
        <taxon>Bacillati</taxon>
        <taxon>Actinomycetota</taxon>
        <taxon>Actinomycetes</taxon>
        <taxon>Kitasatosporales</taxon>
        <taxon>Streptomycetaceae</taxon>
        <taxon>Streptomyces</taxon>
        <taxon>Streptomyces phaeochromogenes group</taxon>
    </lineage>
</organism>
<comment type="caution">
    <text evidence="3">The sequence shown here is derived from an EMBL/GenBank/DDBJ whole genome shotgun (WGS) entry which is preliminary data.</text>
</comment>
<keyword evidence="1" id="KW-0808">Transferase</keyword>
<name>A0ABU0SV88_9ACTN</name>
<protein>
    <submittedName>
        <fullName evidence="3">Anti-sigma regulatory factor (Ser/Thr protein kinase)</fullName>
    </submittedName>
</protein>
<dbReference type="InterPro" id="IPR036890">
    <property type="entry name" value="HATPase_C_sf"/>
</dbReference>